<feature type="chain" id="PRO_5026977249" evidence="2">
    <location>
        <begin position="22"/>
        <end position="1425"/>
    </location>
</feature>
<dbReference type="RefSeq" id="WP_157362999.1">
    <property type="nucleotide sequence ID" value="NZ_WOWS01000002.1"/>
</dbReference>
<reference evidence="5 6" key="1">
    <citation type="submission" date="2019-12" db="EMBL/GenBank/DDBJ databases">
        <authorList>
            <person name="Li J."/>
        </authorList>
    </citation>
    <scope>NUCLEOTIDE SEQUENCE [LARGE SCALE GENOMIC DNA]</scope>
    <source>
        <strain evidence="5 6">HL2-2</strain>
    </source>
</reference>
<dbReference type="InterPro" id="IPR058515">
    <property type="entry name" value="DUF8202"/>
</dbReference>
<dbReference type="Pfam" id="PF26628">
    <property type="entry name" value="DUF8202"/>
    <property type="match status" value="2"/>
</dbReference>
<proteinExistence type="predicted"/>
<dbReference type="NCBIfam" id="TIGR04183">
    <property type="entry name" value="Por_Secre_tail"/>
    <property type="match status" value="1"/>
</dbReference>
<dbReference type="Pfam" id="PF18962">
    <property type="entry name" value="Por_Secre_tail"/>
    <property type="match status" value="1"/>
</dbReference>
<accession>A0A6L6U789</accession>
<evidence type="ECO:0000259" key="3">
    <source>
        <dbReference type="Pfam" id="PF18962"/>
    </source>
</evidence>
<dbReference type="Proteomes" id="UP000478208">
    <property type="component" value="Unassembled WGS sequence"/>
</dbReference>
<dbReference type="InterPro" id="IPR026444">
    <property type="entry name" value="Secre_tail"/>
</dbReference>
<sequence length="1425" mass="154654">MNFKSLLFCALFASYSLTIFAQSPGGVGKTDMSMWVRGDFGVSDSGTLNWLDDSGLNNPLYQSTENAKPVQTNAINFNSTFTFDGSNDRFAISNLNYTAGQSINKLYGFVIYKTDFNSTSYAGNWSFIDFDRSETYNFYVHGDGRLAMSYQSGGTQDLVASTTSNDNSAHIGTFIFNSDEINESVMRLDGNIDYSGDNTASSILANSNRYGFVGDGSEADTENGTTNGFNYDGEIAEIILYEENSLTAEEIHKIESYLAVKYGITLNQSIGSYVNSSNTVIWDNITYWNDVAGVINDSSVGSINQKVGQSNNNNQLIIASTNDFTSLNNDAARTDLALGSSLLFGHNGDDFEAIGFDIANDEYIIDRHWYFQEVGETGDVYLAVPKASFKSDDVDLIVSTDNVFDGNDTRYTLNEDSTHFYISLNINNGDYITFIEKNPVTPGGVFGSKLWYKADAGVDEASGSVSAISNQAGNNYNLSQSSVASRPSNTNLMNYNPTFTFDGTNDRLPIENLNYSSTDNINQVYVWTVYSTTYSDLSNSTNTYDSRNWGFLDFDRSEWFNTSVGGDGTLGFSYHPTNSDIVDVKGTTITNTGIPQLGGYIFDTTEVNETSIRLNGAEEISADLTNTALNSSNRRYGFVGDGSEATSFNSSANNIYYSGDISEIIYFENVTLEPSKIETIESYLALKYGITLNQAITPTSYYASNWDGTTGDITWDAIENSGYNNDIAGIGLDTKTGLDQRVSKSRNADALIAFSLDNDFEASNTDNSIRTTEHATDLSFMTWGNNNEAIQWSSYDSTSCDKQILDRVWRIDETGSVGTVFLSIPDYSSTLTSKLPSSITNLSLIIKLSDSDFTIGATEIPLTLNGTNWELPTGINFEDGTYFTVISERTTKTAVGSDWELSENWSPIGVPTAADNVVIPNGIIMTIANANAEANNVKVEAGAGLLIDTTADLMANCKVVLESMSTSYSSLILDGTITGDVVYQRHVNEAASSGSNTASNDLVSAPLTGQTFGDFRAANSNILSGTIGGSPAFLFGPFDTNSFSYINYGPSDDSSTLNAGIGYRTGSTDNGTYTFTGNVETSAVTVPVVSNGDVWNLIGNPYPSYISVQEFFNETSNIEAMNSGFYFGIYGYDGTAHDDWVIYNLANITASTVIAPGQGFFVATNPNESGNMTFTPVMRTTGSSDDFIAGRSTAAPLTYLKLKASASGNSYHTDFYFNSNSSLGLDHGYDSTTWNNETPSFSLYSNLVENNEGKPMAIQSLNDADLANVTIPLGVHANAGEALTFNIEESTLPSGTQVYLQDTQLNTSTLLTTSNYVITPNLNLSGTGRFYLNIVSNALSLETVKQTELVLYNNPNSQVLVLKGLLDMDATISLYDIQGRLISSKNLETNTSTQNIEFSKLTSGVFIAKIEGVNVSKAQKVIFNN</sequence>
<feature type="domain" description="Secretion system C-terminal sorting" evidence="3">
    <location>
        <begin position="1352"/>
        <end position="1422"/>
    </location>
</feature>
<evidence type="ECO:0000256" key="1">
    <source>
        <dbReference type="ARBA" id="ARBA00022729"/>
    </source>
</evidence>
<keyword evidence="6" id="KW-1185">Reference proteome</keyword>
<feature type="domain" description="DUF8202" evidence="4">
    <location>
        <begin position="251"/>
        <end position="429"/>
    </location>
</feature>
<keyword evidence="1 2" id="KW-0732">Signal</keyword>
<name>A0A6L6U789_9FLAO</name>
<feature type="signal peptide" evidence="2">
    <location>
        <begin position="1"/>
        <end position="21"/>
    </location>
</feature>
<comment type="caution">
    <text evidence="5">The sequence shown here is derived from an EMBL/GenBank/DDBJ whole genome shotgun (WGS) entry which is preliminary data.</text>
</comment>
<evidence type="ECO:0000313" key="5">
    <source>
        <dbReference type="EMBL" id="MUU78103.1"/>
    </source>
</evidence>
<evidence type="ECO:0000256" key="2">
    <source>
        <dbReference type="SAM" id="SignalP"/>
    </source>
</evidence>
<gene>
    <name evidence="5" type="ORF">GN138_06575</name>
</gene>
<protein>
    <submittedName>
        <fullName evidence="5">T9SS type A sorting domain-containing protein</fullName>
    </submittedName>
</protein>
<evidence type="ECO:0000259" key="4">
    <source>
        <dbReference type="Pfam" id="PF26628"/>
    </source>
</evidence>
<feature type="domain" description="DUF8202" evidence="4">
    <location>
        <begin position="678"/>
        <end position="880"/>
    </location>
</feature>
<evidence type="ECO:0000313" key="6">
    <source>
        <dbReference type="Proteomes" id="UP000478208"/>
    </source>
</evidence>
<organism evidence="5 6">
    <name type="scientific">Winogradskyella endarachnes</name>
    <dbReference type="NCBI Taxonomy" id="2681965"/>
    <lineage>
        <taxon>Bacteria</taxon>
        <taxon>Pseudomonadati</taxon>
        <taxon>Bacteroidota</taxon>
        <taxon>Flavobacteriia</taxon>
        <taxon>Flavobacteriales</taxon>
        <taxon>Flavobacteriaceae</taxon>
        <taxon>Winogradskyella</taxon>
    </lineage>
</organism>
<dbReference type="EMBL" id="WOWS01000002">
    <property type="protein sequence ID" value="MUU78103.1"/>
    <property type="molecule type" value="Genomic_DNA"/>
</dbReference>